<dbReference type="GO" id="GO:0016020">
    <property type="term" value="C:membrane"/>
    <property type="evidence" value="ECO:0007669"/>
    <property type="project" value="UniProtKB-SubCell"/>
</dbReference>
<evidence type="ECO:0000313" key="8">
    <source>
        <dbReference type="Proteomes" id="UP000031802"/>
    </source>
</evidence>
<gene>
    <name evidence="7" type="ORF">DI53_0102</name>
</gene>
<evidence type="ECO:0000256" key="1">
    <source>
        <dbReference type="ARBA" id="ARBA00004141"/>
    </source>
</evidence>
<proteinExistence type="predicted"/>
<organism evidence="7 8">
    <name type="scientific">Sphingobacterium deserti</name>
    <dbReference type="NCBI Taxonomy" id="1229276"/>
    <lineage>
        <taxon>Bacteria</taxon>
        <taxon>Pseudomonadati</taxon>
        <taxon>Bacteroidota</taxon>
        <taxon>Sphingobacteriia</taxon>
        <taxon>Sphingobacteriales</taxon>
        <taxon>Sphingobacteriaceae</taxon>
        <taxon>Sphingobacterium</taxon>
    </lineage>
</organism>
<reference evidence="7 8" key="2">
    <citation type="journal article" date="2015" name="PLoS ONE">
        <title>Whole-Genome Optical Mapping and Finished Genome Sequence of Sphingobacterium deserti sp. nov., a New Species Isolated from the Western Desert of China.</title>
        <authorList>
            <person name="Teng C."/>
            <person name="Zhou Z."/>
            <person name="Molnar I."/>
            <person name="Li X."/>
            <person name="Tang R."/>
            <person name="Chen M."/>
            <person name="Wang L."/>
            <person name="Su S."/>
            <person name="Zhang W."/>
            <person name="Lin M."/>
        </authorList>
    </citation>
    <scope>NUCLEOTIDE SEQUENCE [LARGE SCALE GENOMIC DNA]</scope>
    <source>
        <strain evidence="8">ACCC05744</strain>
    </source>
</reference>
<comment type="subcellular location">
    <subcellularLocation>
        <location evidence="1">Membrane</location>
        <topology evidence="1">Multi-pass membrane protein</topology>
    </subcellularLocation>
</comment>
<dbReference type="GO" id="GO:0000271">
    <property type="term" value="P:polysaccharide biosynthetic process"/>
    <property type="evidence" value="ECO:0007669"/>
    <property type="project" value="InterPro"/>
</dbReference>
<dbReference type="EMBL" id="JJMU01000002">
    <property type="protein sequence ID" value="KGE15987.1"/>
    <property type="molecule type" value="Genomic_DNA"/>
</dbReference>
<evidence type="ECO:0000313" key="7">
    <source>
        <dbReference type="EMBL" id="KGE15987.1"/>
    </source>
</evidence>
<evidence type="ECO:0000256" key="3">
    <source>
        <dbReference type="ARBA" id="ARBA00022989"/>
    </source>
</evidence>
<feature type="transmembrane region" description="Helical" evidence="5">
    <location>
        <begin position="35"/>
        <end position="54"/>
    </location>
</feature>
<keyword evidence="2 5" id="KW-0812">Transmembrane</keyword>
<feature type="domain" description="GtrA/DPMS transmembrane" evidence="6">
    <location>
        <begin position="34"/>
        <end position="164"/>
    </location>
</feature>
<feature type="transmembrane region" description="Helical" evidence="5">
    <location>
        <begin position="115"/>
        <end position="133"/>
    </location>
</feature>
<dbReference type="InterPro" id="IPR007267">
    <property type="entry name" value="GtrA_DPMS_TM"/>
</dbReference>
<dbReference type="eggNOG" id="COG2246">
    <property type="taxonomic scope" value="Bacteria"/>
</dbReference>
<evidence type="ECO:0000256" key="5">
    <source>
        <dbReference type="SAM" id="Phobius"/>
    </source>
</evidence>
<dbReference type="Pfam" id="PF04138">
    <property type="entry name" value="GtrA_DPMS_TM"/>
    <property type="match status" value="1"/>
</dbReference>
<keyword evidence="4 5" id="KW-0472">Membrane</keyword>
<dbReference type="STRING" id="1229276.DI53_0102"/>
<keyword evidence="8" id="KW-1185">Reference proteome</keyword>
<dbReference type="Proteomes" id="UP000031802">
    <property type="component" value="Unassembled WGS sequence"/>
</dbReference>
<comment type="caution">
    <text evidence="7">The sequence shown here is derived from an EMBL/GenBank/DDBJ whole genome shotgun (WGS) entry which is preliminary data.</text>
</comment>
<sequence>MTDSLRMANAYLWKIYKFCKNIIDIKFLDFEKFKYLLFGSLNVGCGWVLYFLIYNFLLKKSNVYIGDLLTVSPHVFALMLSFSFTFFCGFFTNYYLVFPRADNDNSVRVKLMKYLLANIGSVIINYILLKVFVERLGWYPTPSQILSTIAVTTYSFIAQQKFTFAPLRSMRH</sequence>
<evidence type="ECO:0000256" key="2">
    <source>
        <dbReference type="ARBA" id="ARBA00022692"/>
    </source>
</evidence>
<reference evidence="8" key="1">
    <citation type="submission" date="2014-04" db="EMBL/GenBank/DDBJ databases">
        <title>Whole-Genome optical mapping and complete genome sequence of Sphingobacterium deserti sp. nov., a new spaces isolated from desert in the west of China.</title>
        <authorList>
            <person name="Teng C."/>
            <person name="Zhou Z."/>
            <person name="Li X."/>
            <person name="Chen M."/>
            <person name="Lin M."/>
            <person name="Wang L."/>
            <person name="Su S."/>
            <person name="Zhang C."/>
            <person name="Zhang W."/>
        </authorList>
    </citation>
    <scope>NUCLEOTIDE SEQUENCE [LARGE SCALE GENOMIC DNA]</scope>
    <source>
        <strain evidence="8">ACCC05744</strain>
    </source>
</reference>
<dbReference type="OrthoDB" id="771485at2"/>
<keyword evidence="3 5" id="KW-1133">Transmembrane helix</keyword>
<dbReference type="AlphaFoldDB" id="A0A0B8T3A0"/>
<protein>
    <recommendedName>
        <fullName evidence="6">GtrA/DPMS transmembrane domain-containing protein</fullName>
    </recommendedName>
</protein>
<accession>A0A0B8T3A0</accession>
<evidence type="ECO:0000256" key="4">
    <source>
        <dbReference type="ARBA" id="ARBA00023136"/>
    </source>
</evidence>
<feature type="transmembrane region" description="Helical" evidence="5">
    <location>
        <begin position="74"/>
        <end position="95"/>
    </location>
</feature>
<name>A0A0B8T3A0_9SPHI</name>
<evidence type="ECO:0000259" key="6">
    <source>
        <dbReference type="Pfam" id="PF04138"/>
    </source>
</evidence>